<evidence type="ECO:0000259" key="10">
    <source>
        <dbReference type="Pfam" id="PF15007"/>
    </source>
</evidence>
<dbReference type="InterPro" id="IPR029157">
    <property type="entry name" value="CEP44_CC"/>
</dbReference>
<comment type="subcellular location">
    <subcellularLocation>
        <location evidence="1">Cytoplasm</location>
        <location evidence="1">Cytoskeleton</location>
        <location evidence="1">Microtubule organizing center</location>
        <location evidence="1">Centrosome</location>
        <location evidence="1">Centriole</location>
    </subcellularLocation>
    <subcellularLocation>
        <location evidence="3">Cytoplasm</location>
        <location evidence="3">Cytoskeleton</location>
        <location evidence="3">Spindle pole</location>
    </subcellularLocation>
    <subcellularLocation>
        <location evidence="2">Midbody</location>
    </subcellularLocation>
</comment>
<name>A0A1X7U3Y9_AMPQE</name>
<organism evidence="11">
    <name type="scientific">Amphimedon queenslandica</name>
    <name type="common">Sponge</name>
    <dbReference type="NCBI Taxonomy" id="400682"/>
    <lineage>
        <taxon>Eukaryota</taxon>
        <taxon>Metazoa</taxon>
        <taxon>Porifera</taxon>
        <taxon>Demospongiae</taxon>
        <taxon>Heteroscleromorpha</taxon>
        <taxon>Haplosclerida</taxon>
        <taxon>Niphatidae</taxon>
        <taxon>Amphimedon</taxon>
    </lineage>
</organism>
<evidence type="ECO:0000256" key="3">
    <source>
        <dbReference type="ARBA" id="ARBA00004647"/>
    </source>
</evidence>
<dbReference type="GO" id="GO:0005814">
    <property type="term" value="C:centriole"/>
    <property type="evidence" value="ECO:0007669"/>
    <property type="project" value="UniProtKB-SubCell"/>
</dbReference>
<dbReference type="PANTHER" id="PTHR31477">
    <property type="entry name" value="CENTROSOMAL PROTEIN OF 44 KDA"/>
    <property type="match status" value="1"/>
</dbReference>
<evidence type="ECO:0000256" key="1">
    <source>
        <dbReference type="ARBA" id="ARBA00004114"/>
    </source>
</evidence>
<evidence type="ECO:0000256" key="2">
    <source>
        <dbReference type="ARBA" id="ARBA00004214"/>
    </source>
</evidence>
<evidence type="ECO:0000256" key="4">
    <source>
        <dbReference type="ARBA" id="ARBA00014053"/>
    </source>
</evidence>
<evidence type="ECO:0000256" key="8">
    <source>
        <dbReference type="ARBA" id="ARBA00046235"/>
    </source>
</evidence>
<dbReference type="Pfam" id="PF15007">
    <property type="entry name" value="CEP44"/>
    <property type="match status" value="1"/>
</dbReference>
<dbReference type="GO" id="GO:0030496">
    <property type="term" value="C:midbody"/>
    <property type="evidence" value="ECO:0007669"/>
    <property type="project" value="UniProtKB-SubCell"/>
</dbReference>
<evidence type="ECO:0000256" key="9">
    <source>
        <dbReference type="SAM" id="MobiDB-lite"/>
    </source>
</evidence>
<dbReference type="EnsemblMetazoa" id="Aqu2.1.22259_001">
    <property type="protein sequence ID" value="Aqu2.1.22259_001"/>
    <property type="gene ID" value="Aqu2.1.22259"/>
</dbReference>
<evidence type="ECO:0000313" key="11">
    <source>
        <dbReference type="EnsemblMetazoa" id="Aqu2.1.22259_001"/>
    </source>
</evidence>
<dbReference type="PANTHER" id="PTHR31477:SF1">
    <property type="entry name" value="CENTROSOMAL PROTEIN OF 44 KDA"/>
    <property type="match status" value="1"/>
</dbReference>
<dbReference type="eggNOG" id="ENOG502R3RQ">
    <property type="taxonomic scope" value="Eukaryota"/>
</dbReference>
<evidence type="ECO:0000256" key="5">
    <source>
        <dbReference type="ARBA" id="ARBA00022490"/>
    </source>
</evidence>
<dbReference type="OrthoDB" id="259598at2759"/>
<sequence length="504" mass="55602">MASASSYSLSSGRTGDLKNNMIKLLRELERMKLSVEPNIKSLSQGVPSAFLPLLHAALMDYSLPLAKHIASMEIDLYSKNDLKFVDGLYKVMRDVFEYRPQLSRDKFLSDGFAERKIILSCDVLHHCQRMHLKLTGTSKNPRPLTRGPRNKLITSTSVHTLSDSAGIGNYWQEKQSSLVTLSRREDYIPPSPPQTPSLSPSIGLQLLTDPSLDITPLQTPLKYQPLAPLAARKEETQPREESDITGPVKEKEQELQLRGSVQPNLITSTSSNEEAPLPVIIKEGPQLMETPLTGCEPLDKENVIPQYNCGSEKRTKIYKDRPLMESNVDISSEHNSRSGALLNESLPKSMSTASVDVNLMLDKMTHLSETVHTLSARLVLLEIQLKIKDTKTTSVCHIGTQTEDQLLQSILSQETETLLDPTLSPVSTPTLSPSPTNFTSSHSSSRLLPIAATSPHSTSGSLLATAPQTPEDTRQLIQSLRARARSTKELLHKTGHAASHDDSI</sequence>
<feature type="region of interest" description="Disordered" evidence="9">
    <location>
        <begin position="420"/>
        <end position="472"/>
    </location>
</feature>
<protein>
    <recommendedName>
        <fullName evidence="4">Centrosomal protein of 44 kDa</fullName>
    </recommendedName>
</protein>
<accession>A0A1X7U3Y9</accession>
<keyword evidence="6" id="KW-0175">Coiled coil</keyword>
<feature type="compositionally biased region" description="Polar residues" evidence="9">
    <location>
        <begin position="454"/>
        <end position="472"/>
    </location>
</feature>
<dbReference type="InterPro" id="IPR033603">
    <property type="entry name" value="CEP44"/>
</dbReference>
<proteinExistence type="predicted"/>
<feature type="region of interest" description="Disordered" evidence="9">
    <location>
        <begin position="230"/>
        <end position="258"/>
    </location>
</feature>
<keyword evidence="5" id="KW-0963">Cytoplasm</keyword>
<dbReference type="InParanoid" id="A0A1X7U3Y9"/>
<dbReference type="STRING" id="400682.A0A1X7U3Y9"/>
<reference evidence="11" key="1">
    <citation type="submission" date="2017-05" db="UniProtKB">
        <authorList>
            <consortium name="EnsemblMetazoa"/>
        </authorList>
    </citation>
    <scope>IDENTIFICATION</scope>
</reference>
<keyword evidence="7" id="KW-0206">Cytoskeleton</keyword>
<dbReference type="GO" id="GO:0000922">
    <property type="term" value="C:spindle pole"/>
    <property type="evidence" value="ECO:0007669"/>
    <property type="project" value="UniProtKB-SubCell"/>
</dbReference>
<comment type="function">
    <text evidence="8">Centriole-enriched microtubule-binding protein involved in centriole biogenesis. In collaboration with CEP295 and POC1B, is required for the centriole-to-centrosome conversion by ensuring the formation of bona fide centriole wall. Functions as a linker component that maintains centrosome cohesion. Associates with CROCC and regulates its stability and localization to the centrosome.</text>
</comment>
<feature type="compositionally biased region" description="Low complexity" evidence="9">
    <location>
        <begin position="420"/>
        <end position="445"/>
    </location>
</feature>
<evidence type="ECO:0000256" key="6">
    <source>
        <dbReference type="ARBA" id="ARBA00023054"/>
    </source>
</evidence>
<evidence type="ECO:0000256" key="7">
    <source>
        <dbReference type="ARBA" id="ARBA00023212"/>
    </source>
</evidence>
<feature type="domain" description="Centrosomal CEP44" evidence="10">
    <location>
        <begin position="16"/>
        <end position="139"/>
    </location>
</feature>
<feature type="compositionally biased region" description="Basic and acidic residues" evidence="9">
    <location>
        <begin position="231"/>
        <end position="255"/>
    </location>
</feature>
<dbReference type="AlphaFoldDB" id="A0A1X7U3Y9"/>